<sequence>MKRVFTEEILDETGHRLERSPTTLSRRVAQQVGMSQSSVIRAWFHISDYVNTQKNNRYWDSENPHRFHEQPLHDINSSYFGERTAASCWTCLQEMCSLPDMTRTSFPTGIVNSVMENKKEIKFNTQKYLSPLCWISLCTHSAVETNKQLSIEFRPWTQNRIIKGSDTKGKIVVANSDEEIKLVTKYGGDESESVIKCCNGKM</sequence>
<name>A0ABQ8TJD0_PERAM</name>
<evidence type="ECO:0000313" key="1">
    <source>
        <dbReference type="EMBL" id="KAJ4446577.1"/>
    </source>
</evidence>
<protein>
    <submittedName>
        <fullName evidence="1">Uncharacterized protein</fullName>
    </submittedName>
</protein>
<dbReference type="Proteomes" id="UP001148838">
    <property type="component" value="Unassembled WGS sequence"/>
</dbReference>
<gene>
    <name evidence="1" type="ORF">ANN_13274</name>
</gene>
<evidence type="ECO:0000313" key="2">
    <source>
        <dbReference type="Proteomes" id="UP001148838"/>
    </source>
</evidence>
<organism evidence="1 2">
    <name type="scientific">Periplaneta americana</name>
    <name type="common">American cockroach</name>
    <name type="synonym">Blatta americana</name>
    <dbReference type="NCBI Taxonomy" id="6978"/>
    <lineage>
        <taxon>Eukaryota</taxon>
        <taxon>Metazoa</taxon>
        <taxon>Ecdysozoa</taxon>
        <taxon>Arthropoda</taxon>
        <taxon>Hexapoda</taxon>
        <taxon>Insecta</taxon>
        <taxon>Pterygota</taxon>
        <taxon>Neoptera</taxon>
        <taxon>Polyneoptera</taxon>
        <taxon>Dictyoptera</taxon>
        <taxon>Blattodea</taxon>
        <taxon>Blattoidea</taxon>
        <taxon>Blattidae</taxon>
        <taxon>Blattinae</taxon>
        <taxon>Periplaneta</taxon>
    </lineage>
</organism>
<dbReference type="EMBL" id="JAJSOF020000009">
    <property type="protein sequence ID" value="KAJ4446577.1"/>
    <property type="molecule type" value="Genomic_DNA"/>
</dbReference>
<comment type="caution">
    <text evidence="1">The sequence shown here is derived from an EMBL/GenBank/DDBJ whole genome shotgun (WGS) entry which is preliminary data.</text>
</comment>
<keyword evidence="2" id="KW-1185">Reference proteome</keyword>
<reference evidence="1 2" key="1">
    <citation type="journal article" date="2022" name="Allergy">
        <title>Genome assembly and annotation of Periplaneta americana reveal a comprehensive cockroach allergen profile.</title>
        <authorList>
            <person name="Wang L."/>
            <person name="Xiong Q."/>
            <person name="Saelim N."/>
            <person name="Wang L."/>
            <person name="Nong W."/>
            <person name="Wan A.T."/>
            <person name="Shi M."/>
            <person name="Liu X."/>
            <person name="Cao Q."/>
            <person name="Hui J.H.L."/>
            <person name="Sookrung N."/>
            <person name="Leung T.F."/>
            <person name="Tungtrongchitr A."/>
            <person name="Tsui S.K.W."/>
        </authorList>
    </citation>
    <scope>NUCLEOTIDE SEQUENCE [LARGE SCALE GENOMIC DNA]</scope>
    <source>
        <strain evidence="1">PWHHKU_190912</strain>
    </source>
</reference>
<accession>A0ABQ8TJD0</accession>
<proteinExistence type="predicted"/>